<evidence type="ECO:0000313" key="2">
    <source>
        <dbReference type="EMBL" id="KAK0514085.1"/>
    </source>
</evidence>
<comment type="caution">
    <text evidence="2">The sequence shown here is derived from an EMBL/GenBank/DDBJ whole genome shotgun (WGS) entry which is preliminary data.</text>
</comment>
<proteinExistence type="predicted"/>
<name>A0AA39R5B2_9LECA</name>
<dbReference type="Proteomes" id="UP001166286">
    <property type="component" value="Unassembled WGS sequence"/>
</dbReference>
<sequence>MLKASLRRLAEAGPKLTIHNNPYRAQKQWPPDFSKLHPKHQFRFERKYRRRSKLKWARPRWVKGVKLAAWGSSLSVLVYGVLFLDWDNMDGSDVKPFAEVRGWLRNQLSSIWTTSPSTQAPHRVSSPEEPSRDSTQTA</sequence>
<gene>
    <name evidence="2" type="ORF">JMJ35_003807</name>
</gene>
<reference evidence="2" key="1">
    <citation type="submission" date="2023-03" db="EMBL/GenBank/DDBJ databases">
        <title>Complete genome of Cladonia borealis.</title>
        <authorList>
            <person name="Park H."/>
        </authorList>
    </citation>
    <scope>NUCLEOTIDE SEQUENCE</scope>
    <source>
        <strain evidence="2">ANT050790</strain>
    </source>
</reference>
<dbReference type="EMBL" id="JAFEKC020000006">
    <property type="protein sequence ID" value="KAK0514085.1"/>
    <property type="molecule type" value="Genomic_DNA"/>
</dbReference>
<organism evidence="2 3">
    <name type="scientific">Cladonia borealis</name>
    <dbReference type="NCBI Taxonomy" id="184061"/>
    <lineage>
        <taxon>Eukaryota</taxon>
        <taxon>Fungi</taxon>
        <taxon>Dikarya</taxon>
        <taxon>Ascomycota</taxon>
        <taxon>Pezizomycotina</taxon>
        <taxon>Lecanoromycetes</taxon>
        <taxon>OSLEUM clade</taxon>
        <taxon>Lecanoromycetidae</taxon>
        <taxon>Lecanorales</taxon>
        <taxon>Lecanorineae</taxon>
        <taxon>Cladoniaceae</taxon>
        <taxon>Cladonia</taxon>
    </lineage>
</organism>
<feature type="region of interest" description="Disordered" evidence="1">
    <location>
        <begin position="114"/>
        <end position="138"/>
    </location>
</feature>
<evidence type="ECO:0000313" key="3">
    <source>
        <dbReference type="Proteomes" id="UP001166286"/>
    </source>
</evidence>
<dbReference type="AlphaFoldDB" id="A0AA39R5B2"/>
<accession>A0AA39R5B2</accession>
<keyword evidence="3" id="KW-1185">Reference proteome</keyword>
<protein>
    <submittedName>
        <fullName evidence="2">Uncharacterized protein</fullName>
    </submittedName>
</protein>
<evidence type="ECO:0000256" key="1">
    <source>
        <dbReference type="SAM" id="MobiDB-lite"/>
    </source>
</evidence>